<dbReference type="EMBL" id="SEOQ01000710">
    <property type="protein sequence ID" value="TFY57993.1"/>
    <property type="molecule type" value="Genomic_DNA"/>
</dbReference>
<comment type="caution">
    <text evidence="1">The sequence shown here is derived from an EMBL/GenBank/DDBJ whole genome shotgun (WGS) entry which is preliminary data.</text>
</comment>
<accession>A0A4Y9Y884</accession>
<protein>
    <submittedName>
        <fullName evidence="1">Uncharacterized protein</fullName>
    </submittedName>
</protein>
<keyword evidence="2" id="KW-1185">Reference proteome</keyword>
<dbReference type="Pfam" id="PF21858">
    <property type="entry name" value="DUF6914"/>
    <property type="match status" value="1"/>
</dbReference>
<reference evidence="1 2" key="1">
    <citation type="submission" date="2019-02" db="EMBL/GenBank/DDBJ databases">
        <title>Genome sequencing of the rare red list fungi Dentipellis fragilis.</title>
        <authorList>
            <person name="Buettner E."/>
            <person name="Kellner H."/>
        </authorList>
    </citation>
    <scope>NUCLEOTIDE SEQUENCE [LARGE SCALE GENOMIC DNA]</scope>
    <source>
        <strain evidence="1 2">DSM 105465</strain>
    </source>
</reference>
<proteinExistence type="predicted"/>
<name>A0A4Y9Y884_9AGAM</name>
<evidence type="ECO:0000313" key="2">
    <source>
        <dbReference type="Proteomes" id="UP000298327"/>
    </source>
</evidence>
<organism evidence="1 2">
    <name type="scientific">Dentipellis fragilis</name>
    <dbReference type="NCBI Taxonomy" id="205917"/>
    <lineage>
        <taxon>Eukaryota</taxon>
        <taxon>Fungi</taxon>
        <taxon>Dikarya</taxon>
        <taxon>Basidiomycota</taxon>
        <taxon>Agaricomycotina</taxon>
        <taxon>Agaricomycetes</taxon>
        <taxon>Russulales</taxon>
        <taxon>Hericiaceae</taxon>
        <taxon>Dentipellis</taxon>
    </lineage>
</organism>
<dbReference type="OrthoDB" id="2679825at2759"/>
<dbReference type="AlphaFoldDB" id="A0A4Y9Y884"/>
<sequence length="206" mass="23347">MLSSKYYMRNYVVWHGRALFSHASCIPPTRIDCGLGHTGYHWALVLSPKDHPNSEQDASHIPDSDRWHLSNQARTVDGRRQKALIPWYLDCDRVSMFASVSLIARFVLGKFKTSDHETTMQRISAAIATVPIDHSDPTLSCRTWLMRVVDVLITEQIIELSVANASALEARAIYEADEVMKKIMAQKIQITTKSTIPVIDMRAHQD</sequence>
<evidence type="ECO:0000313" key="1">
    <source>
        <dbReference type="EMBL" id="TFY57993.1"/>
    </source>
</evidence>
<gene>
    <name evidence="1" type="ORF">EVG20_g8323</name>
</gene>
<dbReference type="InterPro" id="IPR054208">
    <property type="entry name" value="DUF6914"/>
</dbReference>
<dbReference type="Proteomes" id="UP000298327">
    <property type="component" value="Unassembled WGS sequence"/>
</dbReference>